<dbReference type="InterPro" id="IPR024465">
    <property type="entry name" value="DUF2399"/>
</dbReference>
<organism evidence="2 3">
    <name type="scientific">Loigolactobacillus jiayinensis</name>
    <dbReference type="NCBI Taxonomy" id="2486016"/>
    <lineage>
        <taxon>Bacteria</taxon>
        <taxon>Bacillati</taxon>
        <taxon>Bacillota</taxon>
        <taxon>Bacilli</taxon>
        <taxon>Lactobacillales</taxon>
        <taxon>Lactobacillaceae</taxon>
        <taxon>Loigolactobacillus</taxon>
    </lineage>
</organism>
<evidence type="ECO:0000259" key="1">
    <source>
        <dbReference type="Pfam" id="PF09664"/>
    </source>
</evidence>
<sequence>MNDYQQEYVQVTGRRLPANANLLEPLFADIAAGKQLPPRGQQAVTLGLTAHTLTDGQTDPALFDYYRWVLAHYFTTAQINELTAKLIGMAFTSANVFRTDLPQPLTLNPWQAPAMHKFPLQNHRVIVIENNGVFVYLLRRHPQWPLVLQGGNDFNATYVTLIQRLEQRSVQFTYLGDLDGKGIQMAEHFFKQLRQTPIEVVSALQQPAAVAKWLVLRGKTDAKRTRRWQVDTPLYQMEMDSVVTLGKFVEQEQLIDIYEQQIAQWLAED</sequence>
<dbReference type="InterPro" id="IPR036078">
    <property type="entry name" value="Spo11/TopoVI_A_sf"/>
</dbReference>
<name>A0ABW1RD01_9LACO</name>
<protein>
    <submittedName>
        <fullName evidence="2">DUF2399 domain-containing protein</fullName>
    </submittedName>
</protein>
<dbReference type="EMBL" id="JBHSSL010000020">
    <property type="protein sequence ID" value="MFC6169633.1"/>
    <property type="molecule type" value="Genomic_DNA"/>
</dbReference>
<evidence type="ECO:0000313" key="2">
    <source>
        <dbReference type="EMBL" id="MFC6169633.1"/>
    </source>
</evidence>
<dbReference type="Proteomes" id="UP001596289">
    <property type="component" value="Unassembled WGS sequence"/>
</dbReference>
<dbReference type="Pfam" id="PF09664">
    <property type="entry name" value="DUF2399"/>
    <property type="match status" value="1"/>
</dbReference>
<reference evidence="3" key="1">
    <citation type="journal article" date="2019" name="Int. J. Syst. Evol. Microbiol.">
        <title>The Global Catalogue of Microorganisms (GCM) 10K type strain sequencing project: providing services to taxonomists for standard genome sequencing and annotation.</title>
        <authorList>
            <consortium name="The Broad Institute Genomics Platform"/>
            <consortium name="The Broad Institute Genome Sequencing Center for Infectious Disease"/>
            <person name="Wu L."/>
            <person name="Ma J."/>
        </authorList>
    </citation>
    <scope>NUCLEOTIDE SEQUENCE [LARGE SCALE GENOMIC DNA]</scope>
    <source>
        <strain evidence="3">CCM 8904</strain>
    </source>
</reference>
<accession>A0ABW1RD01</accession>
<evidence type="ECO:0000313" key="3">
    <source>
        <dbReference type="Proteomes" id="UP001596289"/>
    </source>
</evidence>
<dbReference type="RefSeq" id="WP_125551431.1">
    <property type="nucleotide sequence ID" value="NZ_JBHSSL010000020.1"/>
</dbReference>
<comment type="caution">
    <text evidence="2">The sequence shown here is derived from an EMBL/GenBank/DDBJ whole genome shotgun (WGS) entry which is preliminary data.</text>
</comment>
<keyword evidence="3" id="KW-1185">Reference proteome</keyword>
<dbReference type="SUPFAM" id="SSF56726">
    <property type="entry name" value="DNA topoisomerase IV, alpha subunit"/>
    <property type="match status" value="1"/>
</dbReference>
<gene>
    <name evidence="2" type="ORF">ACFQGP_03445</name>
</gene>
<feature type="domain" description="DUF2399" evidence="1">
    <location>
        <begin position="113"/>
        <end position="256"/>
    </location>
</feature>
<proteinExistence type="predicted"/>